<dbReference type="RefSeq" id="WP_216253849.1">
    <property type="nucleotide sequence ID" value="NZ_JAZHFS010000021.1"/>
</dbReference>
<proteinExistence type="predicted"/>
<dbReference type="EMBL" id="JAZHFS010000021">
    <property type="protein sequence ID" value="MEF2114329.1"/>
    <property type="molecule type" value="Genomic_DNA"/>
</dbReference>
<dbReference type="Proteomes" id="UP001498469">
    <property type="component" value="Unassembled WGS sequence"/>
</dbReference>
<feature type="chain" id="PRO_5047220826" description="S-layer homology domain-containing protein" evidence="1">
    <location>
        <begin position="31"/>
        <end position="154"/>
    </location>
</feature>
<evidence type="ECO:0000256" key="1">
    <source>
        <dbReference type="SAM" id="SignalP"/>
    </source>
</evidence>
<protein>
    <recommendedName>
        <fullName evidence="4">S-layer homology domain-containing protein</fullName>
    </recommendedName>
</protein>
<organism evidence="2 3">
    <name type="scientific">Clostridium frigoriphilum</name>
    <dbReference type="NCBI Taxonomy" id="443253"/>
    <lineage>
        <taxon>Bacteria</taxon>
        <taxon>Bacillati</taxon>
        <taxon>Bacillota</taxon>
        <taxon>Clostridia</taxon>
        <taxon>Eubacteriales</taxon>
        <taxon>Clostridiaceae</taxon>
        <taxon>Clostridium</taxon>
    </lineage>
</organism>
<gene>
    <name evidence="2" type="ORF">SJI18_18695</name>
</gene>
<accession>A0ABU7UTL4</accession>
<reference evidence="2 3" key="1">
    <citation type="submission" date="2023-11" db="EMBL/GenBank/DDBJ databases">
        <title>Draft genome sequence of a psychrophilic Clostridium strain from permafrost water brine.</title>
        <authorList>
            <person name="Shcherbakova V.A."/>
            <person name="Trubitsyn V.E."/>
            <person name="Zakharyuk A.G."/>
        </authorList>
    </citation>
    <scope>NUCLEOTIDE SEQUENCE [LARGE SCALE GENOMIC DNA]</scope>
    <source>
        <strain evidence="2 3">14F</strain>
    </source>
</reference>
<name>A0ABU7UTL4_9CLOT</name>
<evidence type="ECO:0000313" key="2">
    <source>
        <dbReference type="EMBL" id="MEF2114329.1"/>
    </source>
</evidence>
<evidence type="ECO:0000313" key="3">
    <source>
        <dbReference type="Proteomes" id="UP001498469"/>
    </source>
</evidence>
<evidence type="ECO:0008006" key="4">
    <source>
        <dbReference type="Google" id="ProtNLM"/>
    </source>
</evidence>
<keyword evidence="3" id="KW-1185">Reference proteome</keyword>
<comment type="caution">
    <text evidence="2">The sequence shown here is derived from an EMBL/GenBank/DDBJ whole genome shotgun (WGS) entry which is preliminary data.</text>
</comment>
<feature type="signal peptide" evidence="1">
    <location>
        <begin position="1"/>
        <end position="30"/>
    </location>
</feature>
<keyword evidence="1" id="KW-0732">Signal</keyword>
<sequence>MKIHKRFLSTLSIAAMTFIMALLVSVPAHAAEGDIINTSNKKVYSITSQEAIKALILDMKSGTNGGWLKEGKDGKYYDPSEKLNLQTTEVVRILNVAKVDLKNPSAIKSYITKNAAAIVPSVTAQTENVTQKIIDISSYKTVNAVVDFGVKSIE</sequence>